<name>A0ABD1T5Y4_9LAMI</name>
<evidence type="ECO:0000313" key="1">
    <source>
        <dbReference type="EMBL" id="KAL2508031.1"/>
    </source>
</evidence>
<proteinExistence type="predicted"/>
<protein>
    <submittedName>
        <fullName evidence="1">Uncharacterized protein</fullName>
    </submittedName>
</protein>
<keyword evidence="2" id="KW-1185">Reference proteome</keyword>
<sequence>MLTAKLATHRSRNGKAPATGAWEANSWIAGFRAAEIASTVREFGGGGYAGMGIQGWGDWRVLISCPLGARNPCPPTDTSVGGQGFLAPKGQEVIFLGSKWDKYLDLLQDDWTEGAVDSASGHEPCVGSRGEKFDLCTVASEEDEMKPLSPNAWNKCVTSRSCKSRKRVEKSM</sequence>
<evidence type="ECO:0000313" key="2">
    <source>
        <dbReference type="Proteomes" id="UP001604277"/>
    </source>
</evidence>
<reference evidence="2" key="1">
    <citation type="submission" date="2024-07" db="EMBL/GenBank/DDBJ databases">
        <title>Two chromosome-level genome assemblies of Korean endemic species Abeliophyllum distichum and Forsythia ovata (Oleaceae).</title>
        <authorList>
            <person name="Jang H."/>
        </authorList>
    </citation>
    <scope>NUCLEOTIDE SEQUENCE [LARGE SCALE GENOMIC DNA]</scope>
</reference>
<comment type="caution">
    <text evidence="1">The sequence shown here is derived from an EMBL/GenBank/DDBJ whole genome shotgun (WGS) entry which is preliminary data.</text>
</comment>
<dbReference type="AlphaFoldDB" id="A0ABD1T5Y4"/>
<gene>
    <name evidence="1" type="ORF">Fot_31678</name>
</gene>
<organism evidence="1 2">
    <name type="scientific">Forsythia ovata</name>
    <dbReference type="NCBI Taxonomy" id="205694"/>
    <lineage>
        <taxon>Eukaryota</taxon>
        <taxon>Viridiplantae</taxon>
        <taxon>Streptophyta</taxon>
        <taxon>Embryophyta</taxon>
        <taxon>Tracheophyta</taxon>
        <taxon>Spermatophyta</taxon>
        <taxon>Magnoliopsida</taxon>
        <taxon>eudicotyledons</taxon>
        <taxon>Gunneridae</taxon>
        <taxon>Pentapetalae</taxon>
        <taxon>asterids</taxon>
        <taxon>lamiids</taxon>
        <taxon>Lamiales</taxon>
        <taxon>Oleaceae</taxon>
        <taxon>Forsythieae</taxon>
        <taxon>Forsythia</taxon>
    </lineage>
</organism>
<dbReference type="EMBL" id="JBFOLJ010000009">
    <property type="protein sequence ID" value="KAL2508031.1"/>
    <property type="molecule type" value="Genomic_DNA"/>
</dbReference>
<accession>A0ABD1T5Y4</accession>
<dbReference type="Proteomes" id="UP001604277">
    <property type="component" value="Unassembled WGS sequence"/>
</dbReference>